<sequence>MLDAPLVARLGRWSTRDVRVENYRLAAMACKCCAASASYVGILDANKCCIDRLGRRALPVSDVQVPYWACGNCGFVFTNYVDEWSAEDFRTKIYNADYEWINPAIPGRADVPLKETPSYANGKRIASFLHGSQDDIRILDFGAGGDPGPLGQGLIDSGFNVSSYEPYRVEEARKPKGRYDVIVAVEVFEHCHDLGALSAFMGRHLSRDGLLWIQTLLHPFPTPPDVLTSWYVAPRDGHVSIFTLPALSCLFNAVGINIVQTAVGTFGFRSVPTFPNRIFLR</sequence>
<dbReference type="OrthoDB" id="9816564at2"/>
<name>A0A5A9GJ96_AZOLI</name>
<dbReference type="Pfam" id="PF13489">
    <property type="entry name" value="Methyltransf_23"/>
    <property type="match status" value="1"/>
</dbReference>
<comment type="caution">
    <text evidence="1">The sequence shown here is derived from an EMBL/GenBank/DDBJ whole genome shotgun (WGS) entry which is preliminary data.</text>
</comment>
<dbReference type="GO" id="GO:0008168">
    <property type="term" value="F:methyltransferase activity"/>
    <property type="evidence" value="ECO:0007669"/>
    <property type="project" value="UniProtKB-KW"/>
</dbReference>
<dbReference type="EMBL" id="VTTN01000010">
    <property type="protein sequence ID" value="KAA0593784.1"/>
    <property type="molecule type" value="Genomic_DNA"/>
</dbReference>
<keyword evidence="1" id="KW-0808">Transferase</keyword>
<dbReference type="SUPFAM" id="SSF53335">
    <property type="entry name" value="S-adenosyl-L-methionine-dependent methyltransferases"/>
    <property type="match status" value="1"/>
</dbReference>
<gene>
    <name evidence="1" type="ORF">FZ942_23125</name>
</gene>
<organism evidence="1 2">
    <name type="scientific">Azospirillum lipoferum</name>
    <dbReference type="NCBI Taxonomy" id="193"/>
    <lineage>
        <taxon>Bacteria</taxon>
        <taxon>Pseudomonadati</taxon>
        <taxon>Pseudomonadota</taxon>
        <taxon>Alphaproteobacteria</taxon>
        <taxon>Rhodospirillales</taxon>
        <taxon>Azospirillaceae</taxon>
        <taxon>Azospirillum</taxon>
    </lineage>
</organism>
<dbReference type="Proteomes" id="UP000324927">
    <property type="component" value="Unassembled WGS sequence"/>
</dbReference>
<evidence type="ECO:0000313" key="1">
    <source>
        <dbReference type="EMBL" id="KAA0593784.1"/>
    </source>
</evidence>
<dbReference type="AlphaFoldDB" id="A0A5A9GJ96"/>
<proteinExistence type="predicted"/>
<protein>
    <submittedName>
        <fullName evidence="1">Class I SAM-dependent methyltransferase</fullName>
    </submittedName>
</protein>
<dbReference type="GO" id="GO:0032259">
    <property type="term" value="P:methylation"/>
    <property type="evidence" value="ECO:0007669"/>
    <property type="project" value="UniProtKB-KW"/>
</dbReference>
<reference evidence="1 2" key="1">
    <citation type="submission" date="2019-08" db="EMBL/GenBank/DDBJ databases">
        <authorList>
            <person name="Grouzdev D."/>
            <person name="Tikhonova E."/>
            <person name="Kravchenko I."/>
        </authorList>
    </citation>
    <scope>NUCLEOTIDE SEQUENCE [LARGE SCALE GENOMIC DNA]</scope>
    <source>
        <strain evidence="1 2">59b</strain>
    </source>
</reference>
<accession>A0A5A9GJ96</accession>
<dbReference type="InterPro" id="IPR029063">
    <property type="entry name" value="SAM-dependent_MTases_sf"/>
</dbReference>
<evidence type="ECO:0000313" key="2">
    <source>
        <dbReference type="Proteomes" id="UP000324927"/>
    </source>
</evidence>
<dbReference type="Gene3D" id="3.40.50.150">
    <property type="entry name" value="Vaccinia Virus protein VP39"/>
    <property type="match status" value="1"/>
</dbReference>
<dbReference type="RefSeq" id="WP_149233450.1">
    <property type="nucleotide sequence ID" value="NZ_JALJXJ010000016.1"/>
</dbReference>
<keyword evidence="1" id="KW-0489">Methyltransferase</keyword>
<keyword evidence="2" id="KW-1185">Reference proteome</keyword>